<accession>A0A1G6K992</accession>
<protein>
    <submittedName>
        <fullName evidence="3">3'-5' exoribonuclease</fullName>
    </submittedName>
</protein>
<dbReference type="InterPro" id="IPR012340">
    <property type="entry name" value="NA-bd_OB-fold"/>
</dbReference>
<dbReference type="NCBIfam" id="TIGR00277">
    <property type="entry name" value="HDIG"/>
    <property type="match status" value="1"/>
</dbReference>
<dbReference type="PANTHER" id="PTHR37294">
    <property type="entry name" value="3'-5' EXORIBONUCLEASE YHAM"/>
    <property type="match status" value="1"/>
</dbReference>
<dbReference type="Gene3D" id="1.10.3210.10">
    <property type="entry name" value="Hypothetical protein af1432"/>
    <property type="match status" value="1"/>
</dbReference>
<dbReference type="SMART" id="SM00471">
    <property type="entry name" value="HDc"/>
    <property type="match status" value="1"/>
</dbReference>
<dbReference type="SUPFAM" id="SSF109604">
    <property type="entry name" value="HD-domain/PDEase-like"/>
    <property type="match status" value="1"/>
</dbReference>
<evidence type="ECO:0000313" key="4">
    <source>
        <dbReference type="Proteomes" id="UP000199322"/>
    </source>
</evidence>
<organism evidence="3 4">
    <name type="scientific">Geotoga petraea</name>
    <dbReference type="NCBI Taxonomy" id="28234"/>
    <lineage>
        <taxon>Bacteria</taxon>
        <taxon>Thermotogati</taxon>
        <taxon>Thermotogota</taxon>
        <taxon>Thermotogae</taxon>
        <taxon>Petrotogales</taxon>
        <taxon>Petrotogaceae</taxon>
        <taxon>Geotoga</taxon>
    </lineage>
</organism>
<dbReference type="AlphaFoldDB" id="A0A1G6K992"/>
<dbReference type="GO" id="GO:0031125">
    <property type="term" value="P:rRNA 3'-end processing"/>
    <property type="evidence" value="ECO:0007669"/>
    <property type="project" value="TreeGrafter"/>
</dbReference>
<dbReference type="InterPro" id="IPR050798">
    <property type="entry name" value="YhaM_exoribonuc/phosphodiest"/>
</dbReference>
<keyword evidence="4" id="KW-1185">Reference proteome</keyword>
<dbReference type="InterPro" id="IPR003607">
    <property type="entry name" value="HD/PDEase_dom"/>
</dbReference>
<dbReference type="SUPFAM" id="SSF50249">
    <property type="entry name" value="Nucleic acid-binding proteins"/>
    <property type="match status" value="1"/>
</dbReference>
<keyword evidence="1" id="KW-0378">Hydrolase</keyword>
<dbReference type="Pfam" id="PF01336">
    <property type="entry name" value="tRNA_anti-codon"/>
    <property type="match status" value="1"/>
</dbReference>
<dbReference type="GO" id="GO:0016787">
    <property type="term" value="F:hydrolase activity"/>
    <property type="evidence" value="ECO:0007669"/>
    <property type="project" value="UniProtKB-KW"/>
</dbReference>
<dbReference type="GO" id="GO:0003676">
    <property type="term" value="F:nucleic acid binding"/>
    <property type="evidence" value="ECO:0007669"/>
    <property type="project" value="InterPro"/>
</dbReference>
<proteinExistence type="predicted"/>
<dbReference type="InterPro" id="IPR004365">
    <property type="entry name" value="NA-bd_OB_tRNA"/>
</dbReference>
<evidence type="ECO:0000259" key="2">
    <source>
        <dbReference type="PROSITE" id="PS51831"/>
    </source>
</evidence>
<dbReference type="CDD" id="cd00077">
    <property type="entry name" value="HDc"/>
    <property type="match status" value="1"/>
</dbReference>
<dbReference type="Proteomes" id="UP000199322">
    <property type="component" value="Unassembled WGS sequence"/>
</dbReference>
<dbReference type="STRING" id="28234.SAMN04488588_0785"/>
<dbReference type="Pfam" id="PF01966">
    <property type="entry name" value="HD"/>
    <property type="match status" value="1"/>
</dbReference>
<dbReference type="PROSITE" id="PS51831">
    <property type="entry name" value="HD"/>
    <property type="match status" value="1"/>
</dbReference>
<dbReference type="Gene3D" id="2.40.50.140">
    <property type="entry name" value="Nucleic acid-binding proteins"/>
    <property type="match status" value="1"/>
</dbReference>
<dbReference type="RefSeq" id="WP_240724338.1">
    <property type="nucleotide sequence ID" value="NZ_FMYV01000002.1"/>
</dbReference>
<dbReference type="InterPro" id="IPR006674">
    <property type="entry name" value="HD_domain"/>
</dbReference>
<gene>
    <name evidence="3" type="ORF">SAMN04488588_0785</name>
</gene>
<feature type="domain" description="HD" evidence="2">
    <location>
        <begin position="187"/>
        <end position="306"/>
    </location>
</feature>
<evidence type="ECO:0000313" key="3">
    <source>
        <dbReference type="EMBL" id="SDC27507.1"/>
    </source>
</evidence>
<dbReference type="InterPro" id="IPR006675">
    <property type="entry name" value="HDIG_dom"/>
</dbReference>
<reference evidence="3 4" key="1">
    <citation type="submission" date="2016-10" db="EMBL/GenBank/DDBJ databases">
        <authorList>
            <person name="de Groot N.N."/>
        </authorList>
    </citation>
    <scope>NUCLEOTIDE SEQUENCE [LARGE SCALE GENOMIC DNA]</scope>
    <source>
        <strain evidence="3 4">WG14</strain>
    </source>
</reference>
<evidence type="ECO:0000256" key="1">
    <source>
        <dbReference type="ARBA" id="ARBA00022801"/>
    </source>
</evidence>
<dbReference type="EMBL" id="FMYV01000002">
    <property type="protein sequence ID" value="SDC27507.1"/>
    <property type="molecule type" value="Genomic_DNA"/>
</dbReference>
<sequence length="339" mass="38783">MNNEGMSLGEMLNNSNSNDFIYEKINFINELEPGTFVEIQGKLISKRIQNTKDGKNFLLLTIADKTGSLRGIDWFNPEKNEKINLGDIIKIRGKIVVFDSRLQINIDKNTDAVEKVPYEDIEENKFLVESKLDSNQLINKLKKYIDMINIEELKNSLNTIFFDSNLSNSYKNSPAAMSIHHAYKHGLLEHSLSVLNISLKICENYDYNLNKDILIAGSLLHDIGKIKEYKITKSGIDKTDLGEMIGHMNIGITLLEPFLSTVNEDIKNHIYHIILSHHGEIEYGSPVLPKTMEAMIIHFADNIDSKLVQIDQTIKDTINENPDSKWTNFEKRLGRKFKI</sequence>
<name>A0A1G6K992_9BACT</name>
<dbReference type="PANTHER" id="PTHR37294:SF1">
    <property type="entry name" value="3'-5' EXORIBONUCLEASE YHAM"/>
    <property type="match status" value="1"/>
</dbReference>